<dbReference type="EMBL" id="DSDK01000124">
    <property type="protein sequence ID" value="HDR50421.1"/>
    <property type="molecule type" value="Genomic_DNA"/>
</dbReference>
<dbReference type="AlphaFoldDB" id="A0A831PPW5"/>
<sequence length="71" mass="7813">MKANLLLFVFVGFFQCVWAGRGFEINKPDKNNSIGGKWVRLTQSGPVGMEFTEEGKVEVDFGIDGTVDVVS</sequence>
<evidence type="ECO:0000313" key="1">
    <source>
        <dbReference type="EMBL" id="HDR50421.1"/>
    </source>
</evidence>
<organism evidence="1">
    <name type="scientific">Mariniphaga anaerophila</name>
    <dbReference type="NCBI Taxonomy" id="1484053"/>
    <lineage>
        <taxon>Bacteria</taxon>
        <taxon>Pseudomonadati</taxon>
        <taxon>Bacteroidota</taxon>
        <taxon>Bacteroidia</taxon>
        <taxon>Marinilabiliales</taxon>
        <taxon>Prolixibacteraceae</taxon>
        <taxon>Mariniphaga</taxon>
    </lineage>
</organism>
<feature type="non-terminal residue" evidence="1">
    <location>
        <position position="71"/>
    </location>
</feature>
<dbReference type="Proteomes" id="UP000886047">
    <property type="component" value="Unassembled WGS sequence"/>
</dbReference>
<proteinExistence type="predicted"/>
<gene>
    <name evidence="1" type="ORF">ENN90_02205</name>
</gene>
<protein>
    <submittedName>
        <fullName evidence="1">Uncharacterized protein</fullName>
    </submittedName>
</protein>
<name>A0A831PPW5_9BACT</name>
<reference evidence="1" key="1">
    <citation type="journal article" date="2020" name="mSystems">
        <title>Genome- and Community-Level Interaction Insights into Carbon Utilization and Element Cycling Functions of Hydrothermarchaeota in Hydrothermal Sediment.</title>
        <authorList>
            <person name="Zhou Z."/>
            <person name="Liu Y."/>
            <person name="Xu W."/>
            <person name="Pan J."/>
            <person name="Luo Z.H."/>
            <person name="Li M."/>
        </authorList>
    </citation>
    <scope>NUCLEOTIDE SEQUENCE [LARGE SCALE GENOMIC DNA]</scope>
    <source>
        <strain evidence="1">SpSt-1217</strain>
    </source>
</reference>
<accession>A0A831PPW5</accession>
<comment type="caution">
    <text evidence="1">The sequence shown here is derived from an EMBL/GenBank/DDBJ whole genome shotgun (WGS) entry which is preliminary data.</text>
</comment>